<keyword evidence="7 8" id="KW-0472">Membrane</keyword>
<dbReference type="Pfam" id="PF01544">
    <property type="entry name" value="CorA"/>
    <property type="match status" value="1"/>
</dbReference>
<evidence type="ECO:0000256" key="7">
    <source>
        <dbReference type="ARBA" id="ARBA00023136"/>
    </source>
</evidence>
<dbReference type="InterPro" id="IPR002523">
    <property type="entry name" value="MgTranspt_CorA/ZnTranspt_ZntB"/>
</dbReference>
<dbReference type="Gene3D" id="1.20.58.340">
    <property type="entry name" value="Magnesium transport protein CorA, transmembrane region"/>
    <property type="match status" value="2"/>
</dbReference>
<dbReference type="InterPro" id="IPR045861">
    <property type="entry name" value="CorA_cytoplasmic_dom"/>
</dbReference>
<dbReference type="PANTHER" id="PTHR46494">
    <property type="entry name" value="CORA FAMILY METAL ION TRANSPORTER (EUROFUNG)"/>
    <property type="match status" value="1"/>
</dbReference>
<keyword evidence="5 8" id="KW-0812">Transmembrane</keyword>
<keyword evidence="4" id="KW-1003">Cell membrane</keyword>
<evidence type="ECO:0000256" key="8">
    <source>
        <dbReference type="SAM" id="Phobius"/>
    </source>
</evidence>
<reference evidence="9 10" key="1">
    <citation type="submission" date="2023-07" db="EMBL/GenBank/DDBJ databases">
        <title>Genomic Encyclopedia of Type Strains, Phase IV (KMG-IV): sequencing the most valuable type-strain genomes for metagenomic binning, comparative biology and taxonomic classification.</title>
        <authorList>
            <person name="Goeker M."/>
        </authorList>
    </citation>
    <scope>NUCLEOTIDE SEQUENCE [LARGE SCALE GENOMIC DNA]</scope>
    <source>
        <strain evidence="9 10">DSM 16784</strain>
    </source>
</reference>
<dbReference type="RefSeq" id="WP_307404377.1">
    <property type="nucleotide sequence ID" value="NZ_JAUSUR010000001.1"/>
</dbReference>
<name>A0ABU0DXG7_9FIRM</name>
<evidence type="ECO:0000256" key="2">
    <source>
        <dbReference type="ARBA" id="ARBA00009765"/>
    </source>
</evidence>
<organism evidence="9 10">
    <name type="scientific">Breznakia pachnodae</name>
    <dbReference type="NCBI Taxonomy" id="265178"/>
    <lineage>
        <taxon>Bacteria</taxon>
        <taxon>Bacillati</taxon>
        <taxon>Bacillota</taxon>
        <taxon>Erysipelotrichia</taxon>
        <taxon>Erysipelotrichales</taxon>
        <taxon>Erysipelotrichaceae</taxon>
        <taxon>Breznakia</taxon>
    </lineage>
</organism>
<dbReference type="EMBL" id="JAUSUR010000001">
    <property type="protein sequence ID" value="MDQ0359339.1"/>
    <property type="molecule type" value="Genomic_DNA"/>
</dbReference>
<protein>
    <submittedName>
        <fullName evidence="9">Magnesium transporter</fullName>
    </submittedName>
</protein>
<evidence type="ECO:0000256" key="6">
    <source>
        <dbReference type="ARBA" id="ARBA00022989"/>
    </source>
</evidence>
<evidence type="ECO:0000256" key="4">
    <source>
        <dbReference type="ARBA" id="ARBA00022475"/>
    </source>
</evidence>
<dbReference type="Proteomes" id="UP001230220">
    <property type="component" value="Unassembled WGS sequence"/>
</dbReference>
<dbReference type="InterPro" id="IPR045863">
    <property type="entry name" value="CorA_TM1_TM2"/>
</dbReference>
<evidence type="ECO:0000256" key="5">
    <source>
        <dbReference type="ARBA" id="ARBA00022692"/>
    </source>
</evidence>
<keyword evidence="10" id="KW-1185">Reference proteome</keyword>
<comment type="caution">
    <text evidence="9">The sequence shown here is derived from an EMBL/GenBank/DDBJ whole genome shotgun (WGS) entry which is preliminary data.</text>
</comment>
<feature type="transmembrane region" description="Helical" evidence="8">
    <location>
        <begin position="269"/>
        <end position="289"/>
    </location>
</feature>
<evidence type="ECO:0000256" key="3">
    <source>
        <dbReference type="ARBA" id="ARBA00022448"/>
    </source>
</evidence>
<evidence type="ECO:0000313" key="9">
    <source>
        <dbReference type="EMBL" id="MDQ0359339.1"/>
    </source>
</evidence>
<keyword evidence="6 8" id="KW-1133">Transmembrane helix</keyword>
<comment type="subcellular location">
    <subcellularLocation>
        <location evidence="1">Cell membrane</location>
        <topology evidence="1">Multi-pass membrane protein</topology>
    </subcellularLocation>
</comment>
<comment type="similarity">
    <text evidence="2">Belongs to the CorA metal ion transporter (MIT) (TC 1.A.35) family.</text>
</comment>
<gene>
    <name evidence="9" type="ORF">J2S15_000070</name>
</gene>
<keyword evidence="3" id="KW-0813">Transport</keyword>
<evidence type="ECO:0000313" key="10">
    <source>
        <dbReference type="Proteomes" id="UP001230220"/>
    </source>
</evidence>
<evidence type="ECO:0000256" key="1">
    <source>
        <dbReference type="ARBA" id="ARBA00004651"/>
    </source>
</evidence>
<sequence length="295" mass="35114">MLYQIEGNQLKKIEKMKSHGLYFIDTHDLDIIKDIDEYAIIKEELESRHIRFESHLHYDIIMLPSEIHNRKSKNRCLIYASKNRSIFVARKKHFSSFIKELTVDDTQITVGKLLHKLLREISEAVGKKIEDTENEALELENRVMKVSMPKNVSEEILKIRKELLHMKRDFNGILDIIDSMIENENKLFSEIELKQFDIEKNRMDRNYNHVGSLMEYITEIREAYQSATDNRLNDIMKLFTIISAIFLPLTLLVGWYGMNLQMPELHWEYSYPVVIVVSILIVVFCIYYFKKNKWF</sequence>
<dbReference type="PANTHER" id="PTHR46494:SF1">
    <property type="entry name" value="CORA FAMILY METAL ION TRANSPORTER (EUROFUNG)"/>
    <property type="match status" value="1"/>
</dbReference>
<proteinExistence type="inferred from homology"/>
<dbReference type="SUPFAM" id="SSF144083">
    <property type="entry name" value="Magnesium transport protein CorA, transmembrane region"/>
    <property type="match status" value="1"/>
</dbReference>
<accession>A0ABU0DXG7</accession>
<feature type="transmembrane region" description="Helical" evidence="8">
    <location>
        <begin position="238"/>
        <end position="257"/>
    </location>
</feature>
<dbReference type="SUPFAM" id="SSF143865">
    <property type="entry name" value="CorA soluble domain-like"/>
    <property type="match status" value="1"/>
</dbReference>